<organism evidence="1 2">
    <name type="scientific">Artomyces pyxidatus</name>
    <dbReference type="NCBI Taxonomy" id="48021"/>
    <lineage>
        <taxon>Eukaryota</taxon>
        <taxon>Fungi</taxon>
        <taxon>Dikarya</taxon>
        <taxon>Basidiomycota</taxon>
        <taxon>Agaricomycotina</taxon>
        <taxon>Agaricomycetes</taxon>
        <taxon>Russulales</taxon>
        <taxon>Auriscalpiaceae</taxon>
        <taxon>Artomyces</taxon>
    </lineage>
</organism>
<evidence type="ECO:0000313" key="2">
    <source>
        <dbReference type="Proteomes" id="UP000814140"/>
    </source>
</evidence>
<name>A0ACB8TKX2_9AGAM</name>
<evidence type="ECO:0000313" key="1">
    <source>
        <dbReference type="EMBL" id="KAI0069060.1"/>
    </source>
</evidence>
<sequence length="292" mass="33538">MFALADSPRRPSPRRPSPRNNAFVLRPQHALLSPPLALDLCIPLPRHPRLVRRRRPPPLQLDRRHRPLLRHPRLRHPASRSPDILRRALLTRQRPPPPPQQQQAPSRPSPPLFLLSPRPSSQAVPLDHIPQGSLSVGLIRACSLPSLFVLHDSILYFYAGRQQPLLPRHYLPPPLPPYPGRAHPLLLRLRAPGTLRRCPHRPRRRRTRPPHIPLLTDARVRQRRLRRPITCGRRDQRRADVICRRGARMTLVAPPSPLWSPLLSRPRLLPSHRGLPAVHTALFPQTPSHARK</sequence>
<proteinExistence type="predicted"/>
<gene>
    <name evidence="1" type="ORF">BV25DRAFT_79087</name>
</gene>
<reference evidence="1" key="1">
    <citation type="submission" date="2021-03" db="EMBL/GenBank/DDBJ databases">
        <authorList>
            <consortium name="DOE Joint Genome Institute"/>
            <person name="Ahrendt S."/>
            <person name="Looney B.P."/>
            <person name="Miyauchi S."/>
            <person name="Morin E."/>
            <person name="Drula E."/>
            <person name="Courty P.E."/>
            <person name="Chicoki N."/>
            <person name="Fauchery L."/>
            <person name="Kohler A."/>
            <person name="Kuo A."/>
            <person name="Labutti K."/>
            <person name="Pangilinan J."/>
            <person name="Lipzen A."/>
            <person name="Riley R."/>
            <person name="Andreopoulos W."/>
            <person name="He G."/>
            <person name="Johnson J."/>
            <person name="Barry K.W."/>
            <person name="Grigoriev I.V."/>
            <person name="Nagy L."/>
            <person name="Hibbett D."/>
            <person name="Henrissat B."/>
            <person name="Matheny P.B."/>
            <person name="Labbe J."/>
            <person name="Martin F."/>
        </authorList>
    </citation>
    <scope>NUCLEOTIDE SEQUENCE</scope>
    <source>
        <strain evidence="1">HHB10654</strain>
    </source>
</reference>
<accession>A0ACB8TKX2</accession>
<dbReference type="Proteomes" id="UP000814140">
    <property type="component" value="Unassembled WGS sequence"/>
</dbReference>
<reference evidence="1" key="2">
    <citation type="journal article" date="2022" name="New Phytol.">
        <title>Evolutionary transition to the ectomycorrhizal habit in the genomes of a hyperdiverse lineage of mushroom-forming fungi.</title>
        <authorList>
            <person name="Looney B."/>
            <person name="Miyauchi S."/>
            <person name="Morin E."/>
            <person name="Drula E."/>
            <person name="Courty P.E."/>
            <person name="Kohler A."/>
            <person name="Kuo A."/>
            <person name="LaButti K."/>
            <person name="Pangilinan J."/>
            <person name="Lipzen A."/>
            <person name="Riley R."/>
            <person name="Andreopoulos W."/>
            <person name="He G."/>
            <person name="Johnson J."/>
            <person name="Nolan M."/>
            <person name="Tritt A."/>
            <person name="Barry K.W."/>
            <person name="Grigoriev I.V."/>
            <person name="Nagy L.G."/>
            <person name="Hibbett D."/>
            <person name="Henrissat B."/>
            <person name="Matheny P.B."/>
            <person name="Labbe J."/>
            <person name="Martin F.M."/>
        </authorList>
    </citation>
    <scope>NUCLEOTIDE SEQUENCE</scope>
    <source>
        <strain evidence="1">HHB10654</strain>
    </source>
</reference>
<keyword evidence="2" id="KW-1185">Reference proteome</keyword>
<protein>
    <submittedName>
        <fullName evidence="1">Uncharacterized protein</fullName>
    </submittedName>
</protein>
<dbReference type="EMBL" id="MU277187">
    <property type="protein sequence ID" value="KAI0069060.1"/>
    <property type="molecule type" value="Genomic_DNA"/>
</dbReference>
<comment type="caution">
    <text evidence="1">The sequence shown here is derived from an EMBL/GenBank/DDBJ whole genome shotgun (WGS) entry which is preliminary data.</text>
</comment>